<feature type="transmembrane region" description="Helical" evidence="5">
    <location>
        <begin position="46"/>
        <end position="65"/>
    </location>
</feature>
<protein>
    <recommendedName>
        <fullName evidence="6">O-antigen ligase-related domain-containing protein</fullName>
    </recommendedName>
</protein>
<dbReference type="PANTHER" id="PTHR37422:SF13">
    <property type="entry name" value="LIPOPOLYSACCHARIDE BIOSYNTHESIS PROTEIN PA4999-RELATED"/>
    <property type="match status" value="1"/>
</dbReference>
<dbReference type="InterPro" id="IPR007016">
    <property type="entry name" value="O-antigen_ligase-rel_domated"/>
</dbReference>
<evidence type="ECO:0000256" key="2">
    <source>
        <dbReference type="ARBA" id="ARBA00022692"/>
    </source>
</evidence>
<sequence length="343" mass="39522">MSLSELVSRDTMELYRPFYYLLSFLFGYYVAKDSTSISNYILRHKILIYSVSGTIVFALISFLFFEQIGKNTLPLYTKEHNVLTRRLTGTFNNPYDFAFVAILPFAYAFIRYLRDGSFRFLLMALISLMAIVLTQSKAGAISIVFSIAIVYFLYPFIFHHKATNLAQMRRYIILPVLTFIGLASIVIYFGEQISYLIEGIIKLLGGNGDKSTNIRIEQIKFVLQHFSDEPHRLLLGFGPNKNKVEFLEILPLLYFYRYGVMGLLILSYWVIYSLSISYKMAKSANNEELKIISFSMFVWFSTTITAGIGNNVIDQSRVSFIYFCLIGFSTYSLSKRKLICKDN</sequence>
<evidence type="ECO:0000256" key="1">
    <source>
        <dbReference type="ARBA" id="ARBA00004141"/>
    </source>
</evidence>
<feature type="transmembrane region" description="Helical" evidence="5">
    <location>
        <begin position="315"/>
        <end position="333"/>
    </location>
</feature>
<comment type="caution">
    <text evidence="7">The sequence shown here is derived from an EMBL/GenBank/DDBJ whole genome shotgun (WGS) entry which is preliminary data.</text>
</comment>
<feature type="transmembrane region" description="Helical" evidence="5">
    <location>
        <begin position="171"/>
        <end position="189"/>
    </location>
</feature>
<feature type="transmembrane region" description="Helical" evidence="5">
    <location>
        <begin position="255"/>
        <end position="277"/>
    </location>
</feature>
<keyword evidence="4 5" id="KW-0472">Membrane</keyword>
<feature type="transmembrane region" description="Helical" evidence="5">
    <location>
        <begin position="117"/>
        <end position="134"/>
    </location>
</feature>
<dbReference type="RefSeq" id="WP_235312210.1">
    <property type="nucleotide sequence ID" value="NZ_JAKGAS010000004.1"/>
</dbReference>
<evidence type="ECO:0000259" key="6">
    <source>
        <dbReference type="Pfam" id="PF04932"/>
    </source>
</evidence>
<evidence type="ECO:0000256" key="3">
    <source>
        <dbReference type="ARBA" id="ARBA00022989"/>
    </source>
</evidence>
<proteinExistence type="predicted"/>
<dbReference type="PANTHER" id="PTHR37422">
    <property type="entry name" value="TEICHURONIC ACID BIOSYNTHESIS PROTEIN TUAE"/>
    <property type="match status" value="1"/>
</dbReference>
<dbReference type="Pfam" id="PF04932">
    <property type="entry name" value="Wzy_C"/>
    <property type="match status" value="1"/>
</dbReference>
<dbReference type="Proteomes" id="UP001521137">
    <property type="component" value="Unassembled WGS sequence"/>
</dbReference>
<dbReference type="EMBL" id="JAKGAS010000004">
    <property type="protein sequence ID" value="MCF2948430.1"/>
    <property type="molecule type" value="Genomic_DNA"/>
</dbReference>
<name>A0ABS9D6P4_9ALTE</name>
<feature type="domain" description="O-antigen ligase-related" evidence="6">
    <location>
        <begin position="123"/>
        <end position="242"/>
    </location>
</feature>
<gene>
    <name evidence="7" type="ORF">L0668_09955</name>
</gene>
<reference evidence="7 8" key="1">
    <citation type="submission" date="2022-01" db="EMBL/GenBank/DDBJ databases">
        <title>Paraglaciecola sp. G1-23.</title>
        <authorList>
            <person name="Jin M.S."/>
            <person name="Han D.M."/>
            <person name="Kim H.M."/>
            <person name="Jeon C.O."/>
        </authorList>
    </citation>
    <scope>NUCLEOTIDE SEQUENCE [LARGE SCALE GENOMIC DNA]</scope>
    <source>
        <strain evidence="7 8">G1-23</strain>
    </source>
</reference>
<dbReference type="InterPro" id="IPR051533">
    <property type="entry name" value="WaaL-like"/>
</dbReference>
<evidence type="ECO:0000313" key="7">
    <source>
        <dbReference type="EMBL" id="MCF2948430.1"/>
    </source>
</evidence>
<keyword evidence="2 5" id="KW-0812">Transmembrane</keyword>
<feature type="transmembrane region" description="Helical" evidence="5">
    <location>
        <begin position="289"/>
        <end position="309"/>
    </location>
</feature>
<evidence type="ECO:0000256" key="4">
    <source>
        <dbReference type="ARBA" id="ARBA00023136"/>
    </source>
</evidence>
<organism evidence="7 8">
    <name type="scientific">Paraglaciecola algarum</name>
    <dbReference type="NCBI Taxonomy" id="3050085"/>
    <lineage>
        <taxon>Bacteria</taxon>
        <taxon>Pseudomonadati</taxon>
        <taxon>Pseudomonadota</taxon>
        <taxon>Gammaproteobacteria</taxon>
        <taxon>Alteromonadales</taxon>
        <taxon>Alteromonadaceae</taxon>
        <taxon>Paraglaciecola</taxon>
    </lineage>
</organism>
<keyword evidence="8" id="KW-1185">Reference proteome</keyword>
<comment type="subcellular location">
    <subcellularLocation>
        <location evidence="1">Membrane</location>
        <topology evidence="1">Multi-pass membrane protein</topology>
    </subcellularLocation>
</comment>
<accession>A0ABS9D6P4</accession>
<evidence type="ECO:0000313" key="8">
    <source>
        <dbReference type="Proteomes" id="UP001521137"/>
    </source>
</evidence>
<feature type="transmembrane region" description="Helical" evidence="5">
    <location>
        <begin position="14"/>
        <end position="31"/>
    </location>
</feature>
<keyword evidence="3 5" id="KW-1133">Transmembrane helix</keyword>
<feature type="transmembrane region" description="Helical" evidence="5">
    <location>
        <begin position="93"/>
        <end position="110"/>
    </location>
</feature>
<feature type="transmembrane region" description="Helical" evidence="5">
    <location>
        <begin position="140"/>
        <end position="159"/>
    </location>
</feature>
<evidence type="ECO:0000256" key="5">
    <source>
        <dbReference type="SAM" id="Phobius"/>
    </source>
</evidence>